<comment type="caution">
    <text evidence="1">The sequence shown here is derived from an EMBL/GenBank/DDBJ whole genome shotgun (WGS) entry which is preliminary data.</text>
</comment>
<dbReference type="SUPFAM" id="SSF141571">
    <property type="entry name" value="Pentapeptide repeat-like"/>
    <property type="match status" value="1"/>
</dbReference>
<dbReference type="SUPFAM" id="SSF56112">
    <property type="entry name" value="Protein kinase-like (PK-like)"/>
    <property type="match status" value="1"/>
</dbReference>
<sequence length="673" mass="77641">MVTMRLLNVNVNVILKINFVNGKMQKIIISCRPEYLGSDYQKRFFPQNGKKGFQELTIKAFSETEVQQYIAKYVQNKRHLLDWSEDTYLQQIKRIPKDLVSNPILLKITLIALPRFTKQQKTTQINRIALYDEFLKTWFDRAQDRLYKIHKTNKEEEAFSNLNINDFTESCLQFSKNFAAKMFIDNNKVVITYNSNWATFLGNKDIENSLLRFSMPLIRRENQYWFLHKSLRDHLIAQALLEPNESALNTALFNKQSFVSEHGVRQFLAEHMYQKMETFKPQLLSFIETSKKDDEVQIASANAITILTQVDVLLDNLNDANISGADLSNKIFNNLQTERAKLNQVNFQNTELKNANLRSSFLQSADFQNAKLQNADLRGSSFQNAHFNDADLSFADFRNTILQDVNFKNANLRNTSLQNACIKNADLTFADFQNTILVDIYFQEMSTENVNDEIYNVGYCYQNGVGVEKDEQKAFAYYQKSAEMGNASGTCSIGYCYRHGIGVEKDELKAFIYYQRSADMGDANGMCNVGYCYQNGIGIEKDEHMAFYYYLKSAKLGCYGGMYHVGYCYRNGSGTSQDFKKASEWLYKAKTNKCSYETKPYTEDCLYESKCLVPQIPINDVEFYGKFGEGAFASVYLARWKSNGLTQPIVLKLFPKLKENFSEENFSEVNAFK</sequence>
<evidence type="ECO:0008006" key="3">
    <source>
        <dbReference type="Google" id="ProtNLM"/>
    </source>
</evidence>
<evidence type="ECO:0000313" key="2">
    <source>
        <dbReference type="Proteomes" id="UP000266673"/>
    </source>
</evidence>
<dbReference type="Pfam" id="PF00805">
    <property type="entry name" value="Pentapeptide"/>
    <property type="match status" value="2"/>
</dbReference>
<gene>
    <name evidence="1" type="ORF">C2G38_367102</name>
</gene>
<dbReference type="InterPro" id="IPR011009">
    <property type="entry name" value="Kinase-like_dom_sf"/>
</dbReference>
<dbReference type="Pfam" id="PF08238">
    <property type="entry name" value="Sel1"/>
    <property type="match status" value="4"/>
</dbReference>
<dbReference type="Gene3D" id="1.25.40.10">
    <property type="entry name" value="Tetratricopeptide repeat domain"/>
    <property type="match status" value="1"/>
</dbReference>
<dbReference type="PANTHER" id="PTHR43628">
    <property type="entry name" value="ACTIVATOR OF C KINASE PROTEIN 1-RELATED"/>
    <property type="match status" value="1"/>
</dbReference>
<keyword evidence="2" id="KW-1185">Reference proteome</keyword>
<proteinExistence type="predicted"/>
<dbReference type="OrthoDB" id="2443807at2759"/>
<name>A0A397UM53_9GLOM</name>
<dbReference type="STRING" id="44941.A0A397UM53"/>
<organism evidence="1 2">
    <name type="scientific">Gigaspora rosea</name>
    <dbReference type="NCBI Taxonomy" id="44941"/>
    <lineage>
        <taxon>Eukaryota</taxon>
        <taxon>Fungi</taxon>
        <taxon>Fungi incertae sedis</taxon>
        <taxon>Mucoromycota</taxon>
        <taxon>Glomeromycotina</taxon>
        <taxon>Glomeromycetes</taxon>
        <taxon>Diversisporales</taxon>
        <taxon>Gigasporaceae</taxon>
        <taxon>Gigaspora</taxon>
    </lineage>
</organism>
<reference evidence="1 2" key="1">
    <citation type="submission" date="2018-06" db="EMBL/GenBank/DDBJ databases">
        <title>Comparative genomics reveals the genomic features of Rhizophagus irregularis, R. cerebriforme, R. diaphanum and Gigaspora rosea, and their symbiotic lifestyle signature.</title>
        <authorList>
            <person name="Morin E."/>
            <person name="San Clemente H."/>
            <person name="Chen E.C.H."/>
            <person name="De La Providencia I."/>
            <person name="Hainaut M."/>
            <person name="Kuo A."/>
            <person name="Kohler A."/>
            <person name="Murat C."/>
            <person name="Tang N."/>
            <person name="Roy S."/>
            <person name="Loubradou J."/>
            <person name="Henrissat B."/>
            <person name="Grigoriev I.V."/>
            <person name="Corradi N."/>
            <person name="Roux C."/>
            <person name="Martin F.M."/>
        </authorList>
    </citation>
    <scope>NUCLEOTIDE SEQUENCE [LARGE SCALE GENOMIC DNA]</scope>
    <source>
        <strain evidence="1 2">DAOM 194757</strain>
    </source>
</reference>
<evidence type="ECO:0000313" key="1">
    <source>
        <dbReference type="EMBL" id="RIB08216.1"/>
    </source>
</evidence>
<dbReference type="SMART" id="SM00671">
    <property type="entry name" value="SEL1"/>
    <property type="match status" value="4"/>
</dbReference>
<dbReference type="InterPro" id="IPR011990">
    <property type="entry name" value="TPR-like_helical_dom_sf"/>
</dbReference>
<dbReference type="SUPFAM" id="SSF81901">
    <property type="entry name" value="HCP-like"/>
    <property type="match status" value="1"/>
</dbReference>
<dbReference type="PANTHER" id="PTHR43628:SF1">
    <property type="entry name" value="CHITIN SYNTHASE REGULATORY FACTOR 2-RELATED"/>
    <property type="match status" value="1"/>
</dbReference>
<dbReference type="InterPro" id="IPR052945">
    <property type="entry name" value="Mitotic_Regulator"/>
</dbReference>
<dbReference type="Gene3D" id="2.160.20.80">
    <property type="entry name" value="E3 ubiquitin-protein ligase SopA"/>
    <property type="match status" value="1"/>
</dbReference>
<protein>
    <recommendedName>
        <fullName evidence="3">Protein kinase domain-containing protein</fullName>
    </recommendedName>
</protein>
<accession>A0A397UM53</accession>
<dbReference type="EMBL" id="QKWP01001537">
    <property type="protein sequence ID" value="RIB08216.1"/>
    <property type="molecule type" value="Genomic_DNA"/>
</dbReference>
<dbReference type="InterPro" id="IPR001646">
    <property type="entry name" value="5peptide_repeat"/>
</dbReference>
<dbReference type="AlphaFoldDB" id="A0A397UM53"/>
<dbReference type="InterPro" id="IPR006597">
    <property type="entry name" value="Sel1-like"/>
</dbReference>
<dbReference type="Proteomes" id="UP000266673">
    <property type="component" value="Unassembled WGS sequence"/>
</dbReference>